<keyword evidence="3" id="KW-1185">Reference proteome</keyword>
<dbReference type="AlphaFoldDB" id="A0A809SBU6"/>
<reference evidence="3" key="1">
    <citation type="submission" date="2019-11" db="EMBL/GenBank/DDBJ databases">
        <title>Isolation and characterization of a novel species in the genus Sulfuriferula.</title>
        <authorList>
            <person name="Mochizuki J."/>
            <person name="Kojima H."/>
            <person name="Fukui M."/>
        </authorList>
    </citation>
    <scope>NUCLEOTIDE SEQUENCE [LARGE SCALE GENOMIC DNA]</scope>
    <source>
        <strain evidence="3">SGTM</strain>
        <plasmid evidence="3">sgtm_pl2 dna</plasmid>
    </source>
</reference>
<dbReference type="EMBL" id="AP021883">
    <property type="protein sequence ID" value="BBP02562.1"/>
    <property type="molecule type" value="Genomic_DNA"/>
</dbReference>
<dbReference type="RefSeq" id="WP_162086454.1">
    <property type="nucleotide sequence ID" value="NZ_AP021883.1"/>
</dbReference>
<evidence type="ECO:0000313" key="2">
    <source>
        <dbReference type="EMBL" id="BBP02562.1"/>
    </source>
</evidence>
<keyword evidence="1" id="KW-0472">Membrane</keyword>
<keyword evidence="1" id="KW-0812">Transmembrane</keyword>
<feature type="transmembrane region" description="Helical" evidence="1">
    <location>
        <begin position="44"/>
        <end position="63"/>
    </location>
</feature>
<geneLocation type="plasmid" evidence="3">
    <name>sgtm_pl2 dna</name>
</geneLocation>
<evidence type="ECO:0000313" key="3">
    <source>
        <dbReference type="Proteomes" id="UP000463939"/>
    </source>
</evidence>
<keyword evidence="2" id="KW-0614">Plasmid</keyword>
<feature type="transmembrane region" description="Helical" evidence="1">
    <location>
        <begin position="21"/>
        <end position="38"/>
    </location>
</feature>
<protein>
    <submittedName>
        <fullName evidence="2">Uncharacterized protein</fullName>
    </submittedName>
</protein>
<proteinExistence type="predicted"/>
<dbReference type="KEGG" id="sniv:SFSGTM_32700"/>
<accession>A0A809SBU6</accession>
<sequence>MKFIMGHEAETKPVLTGTQKVNLAITAGVIGLLVATHGHKLLSAHAYAVVLSVIAFTVIALLLKAIPARAAKKITEATNYTPAAQEIQESESELLSCNPLSEPSDDIFAVGPGMSISLQDYLHPYSYYNY</sequence>
<gene>
    <name evidence="2" type="ORF">SFSGTM_32700</name>
</gene>
<name>A0A809SBU6_9PROT</name>
<dbReference type="Proteomes" id="UP000463939">
    <property type="component" value="Plasmid SGTM_pl2"/>
</dbReference>
<evidence type="ECO:0000256" key="1">
    <source>
        <dbReference type="SAM" id="Phobius"/>
    </source>
</evidence>
<organism evidence="2 3">
    <name type="scientific">Sulfuriferula nivalis</name>
    <dbReference type="NCBI Taxonomy" id="2675298"/>
    <lineage>
        <taxon>Bacteria</taxon>
        <taxon>Pseudomonadati</taxon>
        <taxon>Pseudomonadota</taxon>
        <taxon>Betaproteobacteria</taxon>
        <taxon>Nitrosomonadales</taxon>
        <taxon>Sulfuricellaceae</taxon>
        <taxon>Sulfuriferula</taxon>
    </lineage>
</organism>
<keyword evidence="1" id="KW-1133">Transmembrane helix</keyword>